<dbReference type="PATRIC" id="fig|992056.3.peg.1121"/>
<name>J0MKA1_HELPX</name>
<reference evidence="2 3" key="1">
    <citation type="journal article" date="2013" name="Pathog. Dis.">
        <title>Genome sequences of 65 Helicobacter pylori strains isolated from asymptomatic individuals and patients with gastric cancer, peptic ulcer disease, or gastritis.</title>
        <authorList>
            <person name="Blanchard T.G."/>
            <person name="Czinn S.J."/>
            <person name="Correa P."/>
            <person name="Nakazawa T."/>
            <person name="Keelan M."/>
            <person name="Morningstar L."/>
            <person name="Santana-Cruz I."/>
            <person name="Maroo A."/>
            <person name="McCracken C."/>
            <person name="Shefchek K."/>
            <person name="Daugherty S."/>
            <person name="Song Y."/>
            <person name="Fraser C.M."/>
            <person name="Fricke W.F."/>
        </authorList>
    </citation>
    <scope>NUCLEOTIDE SEQUENCE [LARGE SCALE GENOMIC DNA]</scope>
    <source>
        <strain evidence="2 3">Hp A-26</strain>
    </source>
</reference>
<accession>J0MKA1</accession>
<feature type="region of interest" description="Disordered" evidence="1">
    <location>
        <begin position="1"/>
        <end position="43"/>
    </location>
</feature>
<comment type="caution">
    <text evidence="2">The sequence shown here is derived from an EMBL/GenBank/DDBJ whole genome shotgun (WGS) entry which is preliminary data.</text>
</comment>
<organism evidence="2 3">
    <name type="scientific">Helicobacter pylori Hp A-26</name>
    <dbReference type="NCBI Taxonomy" id="992056"/>
    <lineage>
        <taxon>Bacteria</taxon>
        <taxon>Pseudomonadati</taxon>
        <taxon>Campylobacterota</taxon>
        <taxon>Epsilonproteobacteria</taxon>
        <taxon>Campylobacterales</taxon>
        <taxon>Helicobacteraceae</taxon>
        <taxon>Helicobacter</taxon>
    </lineage>
</organism>
<sequence length="55" mass="6594">MRAYYRFKQPKKSVGRGIKRPPFFSYNKQRKQRKQDKTKGANKTISKINIRSIGY</sequence>
<gene>
    <name evidence="2" type="ORF">HPHPA26_1153</name>
</gene>
<protein>
    <submittedName>
        <fullName evidence="2">Uncharacterized protein</fullName>
    </submittedName>
</protein>
<dbReference type="Proteomes" id="UP000005323">
    <property type="component" value="Unassembled WGS sequence"/>
</dbReference>
<evidence type="ECO:0000256" key="1">
    <source>
        <dbReference type="SAM" id="MobiDB-lite"/>
    </source>
</evidence>
<evidence type="ECO:0000313" key="2">
    <source>
        <dbReference type="EMBL" id="EJB74602.1"/>
    </source>
</evidence>
<dbReference type="AlphaFoldDB" id="J0MKA1"/>
<proteinExistence type="predicted"/>
<dbReference type="EMBL" id="AKOV01000004">
    <property type="protein sequence ID" value="EJB74602.1"/>
    <property type="molecule type" value="Genomic_DNA"/>
</dbReference>
<feature type="compositionally biased region" description="Basic residues" evidence="1">
    <location>
        <begin position="8"/>
        <end position="19"/>
    </location>
</feature>
<evidence type="ECO:0000313" key="3">
    <source>
        <dbReference type="Proteomes" id="UP000005323"/>
    </source>
</evidence>